<dbReference type="EMBL" id="JBFCZG010000006">
    <property type="protein sequence ID" value="KAL3420952.1"/>
    <property type="molecule type" value="Genomic_DNA"/>
</dbReference>
<evidence type="ECO:0000256" key="2">
    <source>
        <dbReference type="SAM" id="MobiDB-lite"/>
    </source>
</evidence>
<feature type="region of interest" description="Disordered" evidence="2">
    <location>
        <begin position="1299"/>
        <end position="1360"/>
    </location>
</feature>
<dbReference type="InterPro" id="IPR019734">
    <property type="entry name" value="TPR_rpt"/>
</dbReference>
<keyword evidence="1" id="KW-0802">TPR repeat</keyword>
<dbReference type="SUPFAM" id="SSF48452">
    <property type="entry name" value="TPR-like"/>
    <property type="match status" value="3"/>
</dbReference>
<feature type="region of interest" description="Disordered" evidence="2">
    <location>
        <begin position="1386"/>
        <end position="1410"/>
    </location>
</feature>
<dbReference type="Proteomes" id="UP001629113">
    <property type="component" value="Unassembled WGS sequence"/>
</dbReference>
<dbReference type="Pfam" id="PF13374">
    <property type="entry name" value="TPR_10"/>
    <property type="match status" value="1"/>
</dbReference>
<feature type="region of interest" description="Disordered" evidence="2">
    <location>
        <begin position="1209"/>
        <end position="1228"/>
    </location>
</feature>
<evidence type="ECO:0000313" key="5">
    <source>
        <dbReference type="Proteomes" id="UP001629113"/>
    </source>
</evidence>
<protein>
    <submittedName>
        <fullName evidence="4">Kinesin light chain 5</fullName>
    </submittedName>
</protein>
<name>A0ABR4PCR3_9HELO</name>
<dbReference type="InterPro" id="IPR035994">
    <property type="entry name" value="Nucleoside_phosphorylase_sf"/>
</dbReference>
<dbReference type="InterPro" id="IPR053137">
    <property type="entry name" value="NLR-like"/>
</dbReference>
<keyword evidence="5" id="KW-1185">Reference proteome</keyword>
<dbReference type="Gene3D" id="3.40.50.1580">
    <property type="entry name" value="Nucleoside phosphorylase domain"/>
    <property type="match status" value="1"/>
</dbReference>
<dbReference type="InterPro" id="IPR011990">
    <property type="entry name" value="TPR-like_helical_dom_sf"/>
</dbReference>
<dbReference type="InterPro" id="IPR000845">
    <property type="entry name" value="Nucleoside_phosphorylase_d"/>
</dbReference>
<sequence>MFNRTTLLQFPAEAYTVGWICAIPAELAAAREMLDREHAPLKAQHSQDKNTYILGSMGEHKVSIAVLPSYGTTSAAIALNSMLHSFPKLRFGLMVGIGGGIPREDKDIRLGDIVVSLPDEQGGGVIQYDLGRLEVEGFKRVGVLNKPPTLLRTAVRTMTTEKHLGREIWNTVNEVFCEDDDDDDDDEINKWASPGPKNDALFEAEYIHKAGKSSCIDCEKGNAIERKERRMPYPKVHYGNIASGNSVMKDAKQRDLLAEKENVICFEMEAAGMMEDFPCLVIRGICDYADSHKNYQWQPYAAAVAAVYTKKLLSLIPPQAVSDLTPVTQSEQVEILPAIKKNVHWVVDRIVNPLFTGRDDILSELRQKLCKQDDDGEAKQQKRFVIYGMGGAGKSEVCLKFANDNRDSFWGIFWIDGSSEATIKEGFQAAYKRVKKEEVEYATAKEWIENEEMPWLVILDNCDDPETDYSKYFPTGNRGALLMTTRVPDCKEYATVGSRRFQKLGKAESISLLLRACHNSEDSVQYTEKDAEPVVAELDEHALTLTQAGAYIRKRLCKMDEYCALLASQRKSLLGYRPKQSQSQYGDVYATFEVSARAMGNSGECECADALELLGFLAHLDRNGVSEEIFTRAWKYPHQIVEPAEDEIEFLSTWHMARRPKLLRAQDTTKELDLRGWRAAREVLHSFSLVTLTQDANGVCRISMHPLTHAWARDRLEAGAAAQAWAASATVLALSVHSSGWEDFFTIIYAHIDFCLGHDPDQFFHEFPPLELCRVFYRFGCVLYRLGYYNRASQIAALVCTRIDYEIQPHTWPWRSVQYLRAICLRAEGEDKKAIPLHEQIVRYDAAHLAAHDYSRLAAQRGLAINYRETGQTQKSFKLLKKLVRAHQSLGEVHRDLRLLSQHELAVTYTQLQKYQQALKLQKQRLQNFQDFQMMKDPELLTTRLQLAYIYSSLKQSQKALKLLKSGYKVERKIFHATHPSLLTIMNHLAAAYTDTKRPQKALKLLKKTVKLRARTMGATHPELLTSQHNLAQGYLEMGQPWKARKLLEIVVRNEAVVLDVKDRRRLNSQHKLGKAYLATGQSEKAVRLLKKVVAIREEVLDSTDYSRFVSQHELARAYLATGQPENAVQLLKKVVAITEEVLETTDRGRLVSQEVLAAAYWDAEQHEKAVKLMEEVVRIQSTMLHPDQELFEASKEFLSRWKGILDNESTEGGKNGVRQGGDSEERRDGVIQIIEPVAPTSLIPDASAHGTHDGIGGVEQISQAQEPESDEFETVSISSYGSSVLISDESSAVISEIGSPWVMSDESSDEETEEVDGRVGQGSLEENRKTQEVEEFDSKTEEVSTKQDHGVKMLDEEDNVAPRLESLTLDEPLAWTSSTTVNNISQLGSAKYDSDSDTGSNYKSPKRKKRDTFKSFFKAKK</sequence>
<dbReference type="PROSITE" id="PS50005">
    <property type="entry name" value="TPR"/>
    <property type="match status" value="1"/>
</dbReference>
<evidence type="ECO:0000259" key="3">
    <source>
        <dbReference type="Pfam" id="PF01048"/>
    </source>
</evidence>
<feature type="compositionally biased region" description="Basic and acidic residues" evidence="2">
    <location>
        <begin position="1326"/>
        <end position="1355"/>
    </location>
</feature>
<dbReference type="PANTHER" id="PTHR46082">
    <property type="entry name" value="ATP/GTP-BINDING PROTEIN-RELATED"/>
    <property type="match status" value="1"/>
</dbReference>
<dbReference type="SUPFAM" id="SSF53167">
    <property type="entry name" value="Purine and uridine phosphorylases"/>
    <property type="match status" value="1"/>
</dbReference>
<feature type="repeat" description="TPR" evidence="1">
    <location>
        <begin position="1067"/>
        <end position="1100"/>
    </location>
</feature>
<dbReference type="Gene3D" id="3.40.50.300">
    <property type="entry name" value="P-loop containing nucleotide triphosphate hydrolases"/>
    <property type="match status" value="1"/>
</dbReference>
<dbReference type="SMART" id="SM00028">
    <property type="entry name" value="TPR"/>
    <property type="match status" value="7"/>
</dbReference>
<evidence type="ECO:0000256" key="1">
    <source>
        <dbReference type="PROSITE-ProRule" id="PRU00339"/>
    </source>
</evidence>
<accession>A0ABR4PCR3</accession>
<feature type="domain" description="Nucleoside phosphorylase" evidence="3">
    <location>
        <begin position="17"/>
        <end position="292"/>
    </location>
</feature>
<dbReference type="Gene3D" id="1.25.40.10">
    <property type="entry name" value="Tetratricopeptide repeat domain"/>
    <property type="match status" value="3"/>
</dbReference>
<dbReference type="Pfam" id="PF01048">
    <property type="entry name" value="PNP_UDP_1"/>
    <property type="match status" value="1"/>
</dbReference>
<dbReference type="PANTHER" id="PTHR46082:SF11">
    <property type="entry name" value="AAA+ ATPASE DOMAIN-CONTAINING PROTEIN-RELATED"/>
    <property type="match status" value="1"/>
</dbReference>
<proteinExistence type="predicted"/>
<dbReference type="SUPFAM" id="SSF52540">
    <property type="entry name" value="P-loop containing nucleoside triphosphate hydrolases"/>
    <property type="match status" value="1"/>
</dbReference>
<reference evidence="4 5" key="1">
    <citation type="submission" date="2024-06" db="EMBL/GenBank/DDBJ databases">
        <title>Complete genome of Phlyctema vagabunda strain 19-DSS-EL-015.</title>
        <authorList>
            <person name="Fiorenzani C."/>
        </authorList>
    </citation>
    <scope>NUCLEOTIDE SEQUENCE [LARGE SCALE GENOMIC DNA]</scope>
    <source>
        <strain evidence="4 5">19-DSS-EL-015</strain>
    </source>
</reference>
<comment type="caution">
    <text evidence="4">The sequence shown here is derived from an EMBL/GenBank/DDBJ whole genome shotgun (WGS) entry which is preliminary data.</text>
</comment>
<dbReference type="Pfam" id="PF13424">
    <property type="entry name" value="TPR_12"/>
    <property type="match status" value="3"/>
</dbReference>
<evidence type="ECO:0000313" key="4">
    <source>
        <dbReference type="EMBL" id="KAL3420952.1"/>
    </source>
</evidence>
<gene>
    <name evidence="4" type="ORF">PVAG01_07397</name>
</gene>
<organism evidence="4 5">
    <name type="scientific">Phlyctema vagabunda</name>
    <dbReference type="NCBI Taxonomy" id="108571"/>
    <lineage>
        <taxon>Eukaryota</taxon>
        <taxon>Fungi</taxon>
        <taxon>Dikarya</taxon>
        <taxon>Ascomycota</taxon>
        <taxon>Pezizomycotina</taxon>
        <taxon>Leotiomycetes</taxon>
        <taxon>Helotiales</taxon>
        <taxon>Dermateaceae</taxon>
        <taxon>Phlyctema</taxon>
    </lineage>
</organism>
<dbReference type="InterPro" id="IPR027417">
    <property type="entry name" value="P-loop_NTPase"/>
</dbReference>